<name>A0ABR2UWH6_9PEZI</name>
<sequence length="67" mass="7795">MKRPPQRGDTANAYYKLLIPWTSDFRIHDETRTVELQDASEEEIVEAVCDAPLLKWSKPSLTKTYLK</sequence>
<keyword evidence="2" id="KW-1185">Reference proteome</keyword>
<dbReference type="EMBL" id="JARVKF010000353">
    <property type="protein sequence ID" value="KAK9418709.1"/>
    <property type="molecule type" value="Genomic_DNA"/>
</dbReference>
<keyword evidence="1" id="KW-0378">Hydrolase</keyword>
<dbReference type="GO" id="GO:0016787">
    <property type="term" value="F:hydrolase activity"/>
    <property type="evidence" value="ECO:0007669"/>
    <property type="project" value="UniProtKB-KW"/>
</dbReference>
<evidence type="ECO:0000313" key="1">
    <source>
        <dbReference type="EMBL" id="KAK9418709.1"/>
    </source>
</evidence>
<dbReference type="Proteomes" id="UP001408356">
    <property type="component" value="Unassembled WGS sequence"/>
</dbReference>
<reference evidence="1 2" key="1">
    <citation type="journal article" date="2024" name="J. Plant Pathol.">
        <title>Sequence and assembly of the genome of Seiridium unicorne, isolate CBS 538.82, causal agent of cypress canker disease.</title>
        <authorList>
            <person name="Scali E."/>
            <person name="Rocca G.D."/>
            <person name="Danti R."/>
            <person name="Garbelotto M."/>
            <person name="Barberini S."/>
            <person name="Baroncelli R."/>
            <person name="Emiliani G."/>
        </authorList>
    </citation>
    <scope>NUCLEOTIDE SEQUENCE [LARGE SCALE GENOMIC DNA]</scope>
    <source>
        <strain evidence="1 2">BM-138-508</strain>
    </source>
</reference>
<evidence type="ECO:0000313" key="2">
    <source>
        <dbReference type="Proteomes" id="UP001408356"/>
    </source>
</evidence>
<organism evidence="1 2">
    <name type="scientific">Seiridium unicorne</name>
    <dbReference type="NCBI Taxonomy" id="138068"/>
    <lineage>
        <taxon>Eukaryota</taxon>
        <taxon>Fungi</taxon>
        <taxon>Dikarya</taxon>
        <taxon>Ascomycota</taxon>
        <taxon>Pezizomycotina</taxon>
        <taxon>Sordariomycetes</taxon>
        <taxon>Xylariomycetidae</taxon>
        <taxon>Amphisphaeriales</taxon>
        <taxon>Sporocadaceae</taxon>
        <taxon>Seiridium</taxon>
    </lineage>
</organism>
<comment type="caution">
    <text evidence="1">The sequence shown here is derived from an EMBL/GenBank/DDBJ whole genome shotgun (WGS) entry which is preliminary data.</text>
</comment>
<proteinExistence type="predicted"/>
<gene>
    <name evidence="1" type="ORF">SUNI508_07729</name>
</gene>
<protein>
    <submittedName>
        <fullName evidence="1">Nudix hydrolase domain-containing protein</fullName>
    </submittedName>
</protein>
<accession>A0ABR2UWH6</accession>